<evidence type="ECO:0000313" key="1">
    <source>
        <dbReference type="EMBL" id="KMK52197.1"/>
    </source>
</evidence>
<protein>
    <recommendedName>
        <fullName evidence="3">YceK/YidQ family lipoprotein</fullName>
    </recommendedName>
</protein>
<evidence type="ECO:0008006" key="3">
    <source>
        <dbReference type="Google" id="ProtNLM"/>
    </source>
</evidence>
<keyword evidence="2" id="KW-1185">Reference proteome</keyword>
<dbReference type="EMBL" id="JWIZ01000012">
    <property type="protein sequence ID" value="KMK52197.1"/>
    <property type="molecule type" value="Genomic_DNA"/>
</dbReference>
<dbReference type="Pfam" id="PF07119">
    <property type="entry name" value="DUF1375"/>
    <property type="match status" value="1"/>
</dbReference>
<dbReference type="PATRIC" id="fig|67855.3.peg.231"/>
<dbReference type="Proteomes" id="UP000036270">
    <property type="component" value="Unassembled WGS sequence"/>
</dbReference>
<dbReference type="AlphaFoldDB" id="A0A0J5S5S1"/>
<gene>
    <name evidence="1" type="ORF">RO21_02430</name>
</gene>
<proteinExistence type="predicted"/>
<comment type="caution">
    <text evidence="1">The sequence shown here is derived from an EMBL/GenBank/DDBJ whole genome shotgun (WGS) entry which is preliminary data.</text>
</comment>
<reference evidence="1 2" key="1">
    <citation type="submission" date="2014-12" db="EMBL/GenBank/DDBJ databases">
        <title>Reclassification of Actinobacillus muris as Muribacter muris.</title>
        <authorList>
            <person name="Christensen H."/>
            <person name="Nicklas W."/>
            <person name="Bisgaard M."/>
        </authorList>
    </citation>
    <scope>NUCLEOTIDE SEQUENCE [LARGE SCALE GENOMIC DNA]</scope>
    <source>
        <strain evidence="1 2">Ackerman80-443D</strain>
    </source>
</reference>
<name>A0A0J5S5S1_9PAST</name>
<accession>A0A0J5S5S1</accession>
<evidence type="ECO:0000313" key="2">
    <source>
        <dbReference type="Proteomes" id="UP000036270"/>
    </source>
</evidence>
<dbReference type="InterPro" id="IPR010780">
    <property type="entry name" value="DUF1375"/>
</dbReference>
<sequence>MFATLVLQLTACGTVISFAENDYRVYGGVRRDFQAIQEGNVLGVLAVVDLPLSFVLDTLALPVTLSRD</sequence>
<dbReference type="STRING" id="67855.RO21_02430"/>
<organism evidence="1 2">
    <name type="scientific">Muribacter muris</name>
    <dbReference type="NCBI Taxonomy" id="67855"/>
    <lineage>
        <taxon>Bacteria</taxon>
        <taxon>Pseudomonadati</taxon>
        <taxon>Pseudomonadota</taxon>
        <taxon>Gammaproteobacteria</taxon>
        <taxon>Pasteurellales</taxon>
        <taxon>Pasteurellaceae</taxon>
        <taxon>Muribacter</taxon>
    </lineage>
</organism>